<protein>
    <submittedName>
        <fullName evidence="1">Uncharacterized protein</fullName>
    </submittedName>
</protein>
<reference evidence="1" key="1">
    <citation type="journal article" date="2014" name="Front. Microbiol.">
        <title>High frequency of phylogenetically diverse reductive dehalogenase-homologous genes in deep subseafloor sedimentary metagenomes.</title>
        <authorList>
            <person name="Kawai M."/>
            <person name="Futagami T."/>
            <person name="Toyoda A."/>
            <person name="Takaki Y."/>
            <person name="Nishi S."/>
            <person name="Hori S."/>
            <person name="Arai W."/>
            <person name="Tsubouchi T."/>
            <person name="Morono Y."/>
            <person name="Uchiyama I."/>
            <person name="Ito T."/>
            <person name="Fujiyama A."/>
            <person name="Inagaki F."/>
            <person name="Takami H."/>
        </authorList>
    </citation>
    <scope>NUCLEOTIDE SEQUENCE</scope>
    <source>
        <strain evidence="1">Expedition CK06-06</strain>
    </source>
</reference>
<gene>
    <name evidence="1" type="ORF">S03H2_35008</name>
</gene>
<feature type="non-terminal residue" evidence="1">
    <location>
        <position position="1"/>
    </location>
</feature>
<comment type="caution">
    <text evidence="1">The sequence shown here is derived from an EMBL/GenBank/DDBJ whole genome shotgun (WGS) entry which is preliminary data.</text>
</comment>
<proteinExistence type="predicted"/>
<organism evidence="1">
    <name type="scientific">marine sediment metagenome</name>
    <dbReference type="NCBI Taxonomy" id="412755"/>
    <lineage>
        <taxon>unclassified sequences</taxon>
        <taxon>metagenomes</taxon>
        <taxon>ecological metagenomes</taxon>
    </lineage>
</organism>
<dbReference type="EMBL" id="BARU01021385">
    <property type="protein sequence ID" value="GAH59941.1"/>
    <property type="molecule type" value="Genomic_DNA"/>
</dbReference>
<sequence length="144" mass="16150">PGQHHGGPFDRLHPVDDIKRIRGFVQGQCIIAGSLVNRPRVIFTRDIVTRRAKDRNYEEILGIAPPEEEKHIPRLVDNEDGDIVDGLTGEIVQEGIDGLTEEDQYAFKKADGDGVILRSHLSEEDQKVLSKLRKPDHTGERLIG</sequence>
<dbReference type="AlphaFoldDB" id="X1GPY5"/>
<accession>X1GPY5</accession>
<name>X1GPY5_9ZZZZ</name>
<evidence type="ECO:0000313" key="1">
    <source>
        <dbReference type="EMBL" id="GAH59941.1"/>
    </source>
</evidence>